<organism evidence="3 4">
    <name type="scientific">Enterobacillus tribolii</name>
    <dbReference type="NCBI Taxonomy" id="1487935"/>
    <lineage>
        <taxon>Bacteria</taxon>
        <taxon>Pseudomonadati</taxon>
        <taxon>Pseudomonadota</taxon>
        <taxon>Gammaproteobacteria</taxon>
        <taxon>Enterobacterales</taxon>
        <taxon>Hafniaceae</taxon>
        <taxon>Enterobacillus</taxon>
    </lineage>
</organism>
<evidence type="ECO:0000259" key="2">
    <source>
        <dbReference type="Pfam" id="PF00419"/>
    </source>
</evidence>
<dbReference type="AlphaFoldDB" id="A0A370QQN1"/>
<dbReference type="EMBL" id="QRAP01000005">
    <property type="protein sequence ID" value="RDK91082.1"/>
    <property type="molecule type" value="Genomic_DNA"/>
</dbReference>
<dbReference type="Proteomes" id="UP000254848">
    <property type="component" value="Unassembled WGS sequence"/>
</dbReference>
<dbReference type="PANTHER" id="PTHR33420">
    <property type="entry name" value="FIMBRIAL SUBUNIT ELFA-RELATED"/>
    <property type="match status" value="1"/>
</dbReference>
<reference evidence="3 4" key="1">
    <citation type="submission" date="2018-07" db="EMBL/GenBank/DDBJ databases">
        <title>Genomic Encyclopedia of Type Strains, Phase IV (KMG-IV): sequencing the most valuable type-strain genomes for metagenomic binning, comparative biology and taxonomic classification.</title>
        <authorList>
            <person name="Goeker M."/>
        </authorList>
    </citation>
    <scope>NUCLEOTIDE SEQUENCE [LARGE SCALE GENOMIC DNA]</scope>
    <source>
        <strain evidence="3 4">DSM 103736</strain>
    </source>
</reference>
<comment type="caution">
    <text evidence="3">The sequence shown here is derived from an EMBL/GenBank/DDBJ whole genome shotgun (WGS) entry which is preliminary data.</text>
</comment>
<accession>A0A370QQN1</accession>
<dbReference type="InterPro" id="IPR008966">
    <property type="entry name" value="Adhesion_dom_sf"/>
</dbReference>
<dbReference type="RefSeq" id="WP_115458889.1">
    <property type="nucleotide sequence ID" value="NZ_QRAP01000005.1"/>
</dbReference>
<dbReference type="InterPro" id="IPR036937">
    <property type="entry name" value="Adhesion_dom_fimbrial_sf"/>
</dbReference>
<protein>
    <submittedName>
        <fullName evidence="3">Minor fimbrial subunit</fullName>
    </submittedName>
</protein>
<feature type="domain" description="Fimbrial-type adhesion" evidence="2">
    <location>
        <begin position="27"/>
        <end position="169"/>
    </location>
</feature>
<evidence type="ECO:0000313" key="3">
    <source>
        <dbReference type="EMBL" id="RDK91082.1"/>
    </source>
</evidence>
<dbReference type="GO" id="GO:0043709">
    <property type="term" value="P:cell adhesion involved in single-species biofilm formation"/>
    <property type="evidence" value="ECO:0007669"/>
    <property type="project" value="TreeGrafter"/>
</dbReference>
<sequence>MKNYLAVLAAMLTAGLFSSGSTAAELNITGNVVAFPCQVDPDSVNKTVNLGRVSRSGLSEANSGHAWTAFDIKVVNCPDTISSLTATFTGNPAGSANNLFANQGTAQNVAVQMAQRDNQSIILGNMSTMTVNVANDKSVTFALVGRPYSEQGGAVSGTLNSVVQVNFSYP</sequence>
<dbReference type="PANTHER" id="PTHR33420:SF27">
    <property type="entry name" value="PROTEIN FIMG"/>
    <property type="match status" value="1"/>
</dbReference>
<name>A0A370QQN1_9GAMM</name>
<feature type="chain" id="PRO_5016827117" evidence="1">
    <location>
        <begin position="24"/>
        <end position="170"/>
    </location>
</feature>
<keyword evidence="1" id="KW-0732">Signal</keyword>
<evidence type="ECO:0000256" key="1">
    <source>
        <dbReference type="SAM" id="SignalP"/>
    </source>
</evidence>
<dbReference type="GO" id="GO:0009289">
    <property type="term" value="C:pilus"/>
    <property type="evidence" value="ECO:0007669"/>
    <property type="project" value="InterPro"/>
</dbReference>
<dbReference type="InterPro" id="IPR000259">
    <property type="entry name" value="Adhesion_dom_fimbrial"/>
</dbReference>
<dbReference type="Pfam" id="PF00419">
    <property type="entry name" value="Fimbrial"/>
    <property type="match status" value="1"/>
</dbReference>
<feature type="signal peptide" evidence="1">
    <location>
        <begin position="1"/>
        <end position="23"/>
    </location>
</feature>
<evidence type="ECO:0000313" key="4">
    <source>
        <dbReference type="Proteomes" id="UP000254848"/>
    </source>
</evidence>
<dbReference type="OrthoDB" id="6495165at2"/>
<dbReference type="SUPFAM" id="SSF49401">
    <property type="entry name" value="Bacterial adhesins"/>
    <property type="match status" value="1"/>
</dbReference>
<proteinExistence type="predicted"/>
<gene>
    <name evidence="3" type="ORF">C8D90_105370</name>
</gene>
<dbReference type="InterPro" id="IPR050263">
    <property type="entry name" value="Bact_Fimbrial_Adh_Pro"/>
</dbReference>
<keyword evidence="4" id="KW-1185">Reference proteome</keyword>
<dbReference type="Gene3D" id="2.60.40.1090">
    <property type="entry name" value="Fimbrial-type adhesion domain"/>
    <property type="match status" value="1"/>
</dbReference>